<evidence type="ECO:0000256" key="3">
    <source>
        <dbReference type="ARBA" id="ARBA00022729"/>
    </source>
</evidence>
<dbReference type="Proteomes" id="UP001230005">
    <property type="component" value="Unassembled WGS sequence"/>
</dbReference>
<keyword evidence="3 4" id="KW-0732">Signal</keyword>
<dbReference type="EMBL" id="JAUSUG010000008">
    <property type="protein sequence ID" value="MDQ0254947.1"/>
    <property type="molecule type" value="Genomic_DNA"/>
</dbReference>
<name>A0ABT9ZUM7_9BACI</name>
<feature type="domain" description="SsuA/THI5-like" evidence="5">
    <location>
        <begin position="45"/>
        <end position="109"/>
    </location>
</feature>
<organism evidence="6 7">
    <name type="scientific">Evansella vedderi</name>
    <dbReference type="NCBI Taxonomy" id="38282"/>
    <lineage>
        <taxon>Bacteria</taxon>
        <taxon>Bacillati</taxon>
        <taxon>Bacillota</taxon>
        <taxon>Bacilli</taxon>
        <taxon>Bacillales</taxon>
        <taxon>Bacillaceae</taxon>
        <taxon>Evansella</taxon>
    </lineage>
</organism>
<accession>A0ABT9ZUM7</accession>
<dbReference type="SUPFAM" id="SSF53850">
    <property type="entry name" value="Periplasmic binding protein-like II"/>
    <property type="match status" value="1"/>
</dbReference>
<protein>
    <submittedName>
        <fullName evidence="6">ABC-type nitrate/sulfonate/bicarbonate transport system substrate-binding protein</fullName>
    </submittedName>
</protein>
<dbReference type="InterPro" id="IPR015168">
    <property type="entry name" value="SsuA/THI5"/>
</dbReference>
<evidence type="ECO:0000313" key="7">
    <source>
        <dbReference type="Proteomes" id="UP001230005"/>
    </source>
</evidence>
<feature type="chain" id="PRO_5045527728" evidence="4">
    <location>
        <begin position="24"/>
        <end position="133"/>
    </location>
</feature>
<dbReference type="Gene3D" id="3.40.190.10">
    <property type="entry name" value="Periplasmic binding protein-like II"/>
    <property type="match status" value="1"/>
</dbReference>
<evidence type="ECO:0000313" key="6">
    <source>
        <dbReference type="EMBL" id="MDQ0254947.1"/>
    </source>
</evidence>
<sequence>MKWIKYGCLLLTTLLGVTLFVGCSSNDDDLTTVELAEVTRSIFYAPQYVAISEGFFEEEGLNVELTTTWGGDTTMTTLLSGGADIALVGAETSIYVYAQEASDPAINFAHLIQYIIQGKYLHILGWSFNVYFN</sequence>
<dbReference type="PANTHER" id="PTHR30024:SF47">
    <property type="entry name" value="TAURINE-BINDING PERIPLASMIC PROTEIN"/>
    <property type="match status" value="1"/>
</dbReference>
<gene>
    <name evidence="6" type="ORF">J2S74_002329</name>
</gene>
<reference evidence="6 7" key="1">
    <citation type="submission" date="2023-07" db="EMBL/GenBank/DDBJ databases">
        <title>Genomic Encyclopedia of Type Strains, Phase IV (KMG-IV): sequencing the most valuable type-strain genomes for metagenomic binning, comparative biology and taxonomic classification.</title>
        <authorList>
            <person name="Goeker M."/>
        </authorList>
    </citation>
    <scope>NUCLEOTIDE SEQUENCE [LARGE SCALE GENOMIC DNA]</scope>
    <source>
        <strain evidence="6 7">DSM 9768</strain>
    </source>
</reference>
<keyword evidence="7" id="KW-1185">Reference proteome</keyword>
<comment type="caution">
    <text evidence="6">The sequence shown here is derived from an EMBL/GenBank/DDBJ whole genome shotgun (WGS) entry which is preliminary data.</text>
</comment>
<feature type="signal peptide" evidence="4">
    <location>
        <begin position="1"/>
        <end position="23"/>
    </location>
</feature>
<evidence type="ECO:0000256" key="1">
    <source>
        <dbReference type="ARBA" id="ARBA00004418"/>
    </source>
</evidence>
<dbReference type="PANTHER" id="PTHR30024">
    <property type="entry name" value="ALIPHATIC SULFONATES-BINDING PROTEIN-RELATED"/>
    <property type="match status" value="1"/>
</dbReference>
<proteinExistence type="inferred from homology"/>
<dbReference type="Pfam" id="PF09084">
    <property type="entry name" value="NMT1"/>
    <property type="match status" value="1"/>
</dbReference>
<evidence type="ECO:0000256" key="4">
    <source>
        <dbReference type="SAM" id="SignalP"/>
    </source>
</evidence>
<comment type="subcellular location">
    <subcellularLocation>
        <location evidence="1">Periplasm</location>
    </subcellularLocation>
</comment>
<evidence type="ECO:0000256" key="2">
    <source>
        <dbReference type="ARBA" id="ARBA00010742"/>
    </source>
</evidence>
<dbReference type="PROSITE" id="PS51257">
    <property type="entry name" value="PROKAR_LIPOPROTEIN"/>
    <property type="match status" value="1"/>
</dbReference>
<comment type="similarity">
    <text evidence="2">Belongs to the bacterial solute-binding protein SsuA/TauA family.</text>
</comment>
<evidence type="ECO:0000259" key="5">
    <source>
        <dbReference type="Pfam" id="PF09084"/>
    </source>
</evidence>